<evidence type="ECO:0000313" key="2">
    <source>
        <dbReference type="EMBL" id="TDZ73403.1"/>
    </source>
</evidence>
<dbReference type="AlphaFoldDB" id="A0A4R8RWZ4"/>
<name>A0A4R8RWZ4_COLTR</name>
<evidence type="ECO:0000313" key="3">
    <source>
        <dbReference type="Proteomes" id="UP000295703"/>
    </source>
</evidence>
<sequence length="274" mass="30221">MEFITMVHPGDKDSTKLKRRAHSHAARVAHARARRLRTQEHEKENAAIAGRVEPAPLPASSRHSHSAPEHTTKAAQSIPATVSGAFEHEPLASFLSLLSSKELFMFHYYTNIVFPRVRDSCPIVNYIDKDEHYIRDNWILLGSIDIDFLNGFLLAACRHLSIVENEKEYAGLAIEYKLRNIRGLRQSIVGDSLTASRSAVTRALVLACDDLMIQDALAATNHVLGAVQIIRAAGGLGALGLNEIVRYVLHGCVYGKGLLNNNPLQAEASECLRL</sequence>
<proteinExistence type="predicted"/>
<dbReference type="Proteomes" id="UP000295703">
    <property type="component" value="Unassembled WGS sequence"/>
</dbReference>
<dbReference type="EMBL" id="RYZW01000006">
    <property type="protein sequence ID" value="TDZ73403.1"/>
    <property type="molecule type" value="Genomic_DNA"/>
</dbReference>
<comment type="caution">
    <text evidence="2">The sequence shown here is derived from an EMBL/GenBank/DDBJ whole genome shotgun (WGS) entry which is preliminary data.</text>
</comment>
<dbReference type="STRING" id="5466.A0A4R8RWZ4"/>
<accession>A0A4R8RWZ4</accession>
<organism evidence="2 3">
    <name type="scientific">Colletotrichum trifolii</name>
    <dbReference type="NCBI Taxonomy" id="5466"/>
    <lineage>
        <taxon>Eukaryota</taxon>
        <taxon>Fungi</taxon>
        <taxon>Dikarya</taxon>
        <taxon>Ascomycota</taxon>
        <taxon>Pezizomycotina</taxon>
        <taxon>Sordariomycetes</taxon>
        <taxon>Hypocreomycetidae</taxon>
        <taxon>Glomerellales</taxon>
        <taxon>Glomerellaceae</taxon>
        <taxon>Colletotrichum</taxon>
        <taxon>Colletotrichum orbiculare species complex</taxon>
    </lineage>
</organism>
<keyword evidence="3" id="KW-1185">Reference proteome</keyword>
<gene>
    <name evidence="2" type="ORF">CTRI78_v001214</name>
</gene>
<protein>
    <submittedName>
        <fullName evidence="2">Uncharacterized protein</fullName>
    </submittedName>
</protein>
<evidence type="ECO:0000256" key="1">
    <source>
        <dbReference type="SAM" id="MobiDB-lite"/>
    </source>
</evidence>
<feature type="region of interest" description="Disordered" evidence="1">
    <location>
        <begin position="34"/>
        <end position="76"/>
    </location>
</feature>
<reference evidence="2 3" key="1">
    <citation type="submission" date="2018-12" db="EMBL/GenBank/DDBJ databases">
        <title>Genome sequence and assembly of Colletotrichum trifolii.</title>
        <authorList>
            <person name="Gan P."/>
            <person name="Shirasu K."/>
        </authorList>
    </citation>
    <scope>NUCLEOTIDE SEQUENCE [LARGE SCALE GENOMIC DNA]</scope>
    <source>
        <strain evidence="2 3">543-2</strain>
    </source>
</reference>